<dbReference type="RefSeq" id="XP_002680788.1">
    <property type="nucleotide sequence ID" value="XM_002680742.1"/>
</dbReference>
<keyword evidence="17" id="KW-1208">Phospholipid metabolism</keyword>
<proteinExistence type="inferred from homology"/>
<dbReference type="EMBL" id="GG738852">
    <property type="protein sequence ID" value="EFC48044.1"/>
    <property type="molecule type" value="Genomic_DNA"/>
</dbReference>
<evidence type="ECO:0000256" key="7">
    <source>
        <dbReference type="ARBA" id="ARBA00018337"/>
    </source>
</evidence>
<dbReference type="VEuPathDB" id="AmoebaDB:NAEGRDRAFT_64006"/>
<evidence type="ECO:0000256" key="4">
    <source>
        <dbReference type="ARBA" id="ARBA00005189"/>
    </source>
</evidence>
<dbReference type="EC" id="2.7.7.41" evidence="6"/>
<evidence type="ECO:0000256" key="8">
    <source>
        <dbReference type="ARBA" id="ARBA00022516"/>
    </source>
</evidence>
<evidence type="ECO:0000256" key="11">
    <source>
        <dbReference type="ARBA" id="ARBA00022792"/>
    </source>
</evidence>
<dbReference type="PANTHER" id="PTHR13619">
    <property type="entry name" value="PHOSPHATIDATE CYTIDYLYLTRANSFERASE, MITOCHONDRIAL"/>
    <property type="match status" value="1"/>
</dbReference>
<accession>D2V541</accession>
<evidence type="ECO:0000256" key="5">
    <source>
        <dbReference type="ARBA" id="ARBA00005458"/>
    </source>
</evidence>
<dbReference type="AlphaFoldDB" id="D2V541"/>
<organism evidence="20">
    <name type="scientific">Naegleria gruberi</name>
    <name type="common">Amoeba</name>
    <dbReference type="NCBI Taxonomy" id="5762"/>
    <lineage>
        <taxon>Eukaryota</taxon>
        <taxon>Discoba</taxon>
        <taxon>Heterolobosea</taxon>
        <taxon>Tetramitia</taxon>
        <taxon>Eutetramitia</taxon>
        <taxon>Vahlkampfiidae</taxon>
        <taxon>Naegleria</taxon>
    </lineage>
</organism>
<keyword evidence="14" id="KW-0496">Mitochondrion</keyword>
<dbReference type="GO" id="GO:0005743">
    <property type="term" value="C:mitochondrial inner membrane"/>
    <property type="evidence" value="ECO:0007669"/>
    <property type="project" value="UniProtKB-SubCell"/>
</dbReference>
<dbReference type="eggNOG" id="KOG2986">
    <property type="taxonomic scope" value="Eukaryota"/>
</dbReference>
<comment type="pathway">
    <text evidence="3">Phospholipid metabolism; CDP-diacylglycerol biosynthesis; CDP-diacylglycerol from sn-glycerol 3-phosphate: step 3/3.</text>
</comment>
<evidence type="ECO:0000256" key="17">
    <source>
        <dbReference type="ARBA" id="ARBA00023264"/>
    </source>
</evidence>
<keyword evidence="12" id="KW-0460">Magnesium</keyword>
<evidence type="ECO:0000256" key="9">
    <source>
        <dbReference type="ARBA" id="ARBA00022679"/>
    </source>
</evidence>
<evidence type="ECO:0000256" key="1">
    <source>
        <dbReference type="ARBA" id="ARBA00001946"/>
    </source>
</evidence>
<evidence type="ECO:0000313" key="20">
    <source>
        <dbReference type="Proteomes" id="UP000006671"/>
    </source>
</evidence>
<dbReference type="OMA" id="HAENMHR"/>
<evidence type="ECO:0000256" key="6">
    <source>
        <dbReference type="ARBA" id="ARBA00012487"/>
    </source>
</evidence>
<dbReference type="GO" id="GO:0016024">
    <property type="term" value="P:CDP-diacylglycerol biosynthetic process"/>
    <property type="evidence" value="ECO:0007669"/>
    <property type="project" value="UniProtKB-UniPathway"/>
</dbReference>
<dbReference type="UniPathway" id="UPA00557">
    <property type="reaction ID" value="UER00614"/>
</dbReference>
<dbReference type="STRING" id="5762.D2V541"/>
<evidence type="ECO:0000256" key="13">
    <source>
        <dbReference type="ARBA" id="ARBA00023098"/>
    </source>
</evidence>
<dbReference type="GeneID" id="8861446"/>
<keyword evidence="20" id="KW-1185">Reference proteome</keyword>
<sequence length="308" mass="35132">MMVDMVLAVSDSYEFHKQNLLLNPEHYSVLMRILGPRVITLLQEKFGARIYYNTMVDLDDIHTGVRSPFLFKYGVIKAQHLIKDLNNWETLYVSGRLQKPTFTIDTIDENVRSLPGHVDTWHQNICLAQEHNLEHALFTALKIILSENQLTNGTDQEQDIKINLFDLFVMIASLSYQGDVRMKIKGAENKNKVTNIVTTNYEHFIELYEPIMEKSKLSIKLDPDTKQSYVNITKSDVEKVRGRDLPLNVQQQLSNQSKITADSIQQAIAKIVSSSSTSQTLKGLISAGPVKSFHYVLEKLKKGLKSHK</sequence>
<dbReference type="OrthoDB" id="341477at2759"/>
<comment type="similarity">
    <text evidence="5">Belongs to the TAM41 family.</text>
</comment>
<keyword evidence="15" id="KW-0472">Membrane</keyword>
<gene>
    <name evidence="19" type="ORF">NAEGRDRAFT_64006</name>
</gene>
<evidence type="ECO:0000256" key="10">
    <source>
        <dbReference type="ARBA" id="ARBA00022695"/>
    </source>
</evidence>
<protein>
    <recommendedName>
        <fullName evidence="7">Phosphatidate cytidylyltransferase, mitochondrial</fullName>
        <ecNumber evidence="6">2.7.7.41</ecNumber>
    </recommendedName>
    <alternativeName>
        <fullName evidence="18">CDP-diacylglycerol synthase</fullName>
    </alternativeName>
</protein>
<dbReference type="KEGG" id="ngr:NAEGRDRAFT_64006"/>
<evidence type="ECO:0000256" key="12">
    <source>
        <dbReference type="ARBA" id="ARBA00022842"/>
    </source>
</evidence>
<keyword evidence="11" id="KW-0999">Mitochondrion inner membrane</keyword>
<dbReference type="FunCoup" id="D2V541">
    <property type="interactions" value="369"/>
</dbReference>
<dbReference type="GO" id="GO:0004605">
    <property type="term" value="F:phosphatidate cytidylyltransferase activity"/>
    <property type="evidence" value="ECO:0007669"/>
    <property type="project" value="UniProtKB-EC"/>
</dbReference>
<keyword evidence="8" id="KW-0444">Lipid biosynthesis</keyword>
<evidence type="ECO:0000256" key="15">
    <source>
        <dbReference type="ARBA" id="ARBA00023136"/>
    </source>
</evidence>
<dbReference type="PANTHER" id="PTHR13619:SF0">
    <property type="entry name" value="PHOSPHATIDATE CYTIDYLYLTRANSFERASE, MITOCHONDRIAL"/>
    <property type="match status" value="1"/>
</dbReference>
<keyword evidence="16" id="KW-0594">Phospholipid biosynthesis</keyword>
<evidence type="ECO:0000256" key="14">
    <source>
        <dbReference type="ARBA" id="ARBA00023128"/>
    </source>
</evidence>
<evidence type="ECO:0000256" key="16">
    <source>
        <dbReference type="ARBA" id="ARBA00023209"/>
    </source>
</evidence>
<evidence type="ECO:0000313" key="19">
    <source>
        <dbReference type="EMBL" id="EFC48044.1"/>
    </source>
</evidence>
<comment type="cofactor">
    <cofactor evidence="1">
        <name>Mg(2+)</name>
        <dbReference type="ChEBI" id="CHEBI:18420"/>
    </cofactor>
</comment>
<keyword evidence="9" id="KW-0808">Transferase</keyword>
<comment type="pathway">
    <text evidence="4">Lipid metabolism.</text>
</comment>
<dbReference type="Pfam" id="PF09139">
    <property type="entry name" value="Tam41_Mmp37"/>
    <property type="match status" value="1"/>
</dbReference>
<keyword evidence="10" id="KW-0548">Nucleotidyltransferase</keyword>
<evidence type="ECO:0000256" key="3">
    <source>
        <dbReference type="ARBA" id="ARBA00005119"/>
    </source>
</evidence>
<dbReference type="InParanoid" id="D2V541"/>
<name>D2V541_NAEGR</name>
<keyword evidence="13" id="KW-0443">Lipid metabolism</keyword>
<comment type="subcellular location">
    <subcellularLocation>
        <location evidence="2">Mitochondrion inner membrane</location>
        <topology evidence="2">Peripheral membrane protein</topology>
        <orientation evidence="2">Matrix side</orientation>
    </subcellularLocation>
</comment>
<evidence type="ECO:0000256" key="2">
    <source>
        <dbReference type="ARBA" id="ARBA00004443"/>
    </source>
</evidence>
<evidence type="ECO:0000256" key="18">
    <source>
        <dbReference type="ARBA" id="ARBA00029893"/>
    </source>
</evidence>
<dbReference type="Proteomes" id="UP000006671">
    <property type="component" value="Unassembled WGS sequence"/>
</dbReference>
<dbReference type="GO" id="GO:0032049">
    <property type="term" value="P:cardiolipin biosynthetic process"/>
    <property type="evidence" value="ECO:0007669"/>
    <property type="project" value="InterPro"/>
</dbReference>
<reference evidence="19 20" key="1">
    <citation type="journal article" date="2010" name="Cell">
        <title>The genome of Naegleria gruberi illuminates early eukaryotic versatility.</title>
        <authorList>
            <person name="Fritz-Laylin L.K."/>
            <person name="Prochnik S.E."/>
            <person name="Ginger M.L."/>
            <person name="Dacks J.B."/>
            <person name="Carpenter M.L."/>
            <person name="Field M.C."/>
            <person name="Kuo A."/>
            <person name="Paredez A."/>
            <person name="Chapman J."/>
            <person name="Pham J."/>
            <person name="Shu S."/>
            <person name="Neupane R."/>
            <person name="Cipriano M."/>
            <person name="Mancuso J."/>
            <person name="Tu H."/>
            <person name="Salamov A."/>
            <person name="Lindquist E."/>
            <person name="Shapiro H."/>
            <person name="Lucas S."/>
            <person name="Grigoriev I.V."/>
            <person name="Cande W.Z."/>
            <person name="Fulton C."/>
            <person name="Rokhsar D.S."/>
            <person name="Dawson S.C."/>
        </authorList>
    </citation>
    <scope>NUCLEOTIDE SEQUENCE [LARGE SCALE GENOMIC DNA]</scope>
    <source>
        <strain evidence="19 20">NEG-M</strain>
    </source>
</reference>
<dbReference type="InterPro" id="IPR015222">
    <property type="entry name" value="Tam41"/>
</dbReference>